<dbReference type="InterPro" id="IPR051245">
    <property type="entry name" value="eIF5-mimic_regulator"/>
</dbReference>
<dbReference type="Pfam" id="PF02020">
    <property type="entry name" value="W2"/>
    <property type="match status" value="1"/>
</dbReference>
<dbReference type="PANTHER" id="PTHR14208">
    <property type="entry name" value="BASIC LEUCINE ZIPPER AND W2 DOMAIN-CONTAINING PROTEIN"/>
    <property type="match status" value="1"/>
</dbReference>
<proteinExistence type="predicted"/>
<dbReference type="InterPro" id="IPR003307">
    <property type="entry name" value="W2_domain"/>
</dbReference>
<dbReference type="OrthoDB" id="1727522at2759"/>
<sequence>MTSTQSQATTNTKPALHGVRIKQRKGVQKAQAKHEPEVFRDSLLSQLSSVEKGNFEEILARLDSAGNTLDYKKYGDSLFETLITGGILEPGGTISKSAEKNPFCIFDADDDITVIKQHIGVLSKLIRRYKYLQHTLEETVQHILQFVNKWPASDTNKLAKTTGFCITMQLINISVLKVLFKDYLVKDGAALDFATSVFRTILAEQSIEQFGRTLINANLDHKLIELFPPNKREEECLVRHFEAEDMKQLVAFHQKNQKDSIKYQLRAKLTEMMSDETASAEVVSYIKQEMKGAQLTEPEVAPIVWSAIIGTLDLINARPDQVESQVLRVIKQWSSVLEAFTSSPKTELVVLQKVQGTCYEDAKLTKSFRQIVQLLYKNDVLSDNAILYWAEKAHKPQGKTIFLKQMEPFVSWLRENEDSSEEEDDD</sequence>
<evidence type="ECO:0000313" key="3">
    <source>
        <dbReference type="EMBL" id="ORZ02313.1"/>
    </source>
</evidence>
<dbReference type="InParanoid" id="A0A1X2HRX6"/>
<dbReference type="EMBL" id="MCGN01000001">
    <property type="protein sequence ID" value="ORZ02313.1"/>
    <property type="molecule type" value="Genomic_DNA"/>
</dbReference>
<dbReference type="GO" id="GO:0016020">
    <property type="term" value="C:membrane"/>
    <property type="evidence" value="ECO:0007669"/>
    <property type="project" value="TreeGrafter"/>
</dbReference>
<dbReference type="Gene3D" id="1.25.40.180">
    <property type="match status" value="1"/>
</dbReference>
<dbReference type="PANTHER" id="PTHR14208:SF2">
    <property type="entry name" value="PROTEIN KRASAVIETZ"/>
    <property type="match status" value="1"/>
</dbReference>
<dbReference type="PROSITE" id="PS51363">
    <property type="entry name" value="W2"/>
    <property type="match status" value="1"/>
</dbReference>
<dbReference type="GO" id="GO:0005737">
    <property type="term" value="C:cytoplasm"/>
    <property type="evidence" value="ECO:0007669"/>
    <property type="project" value="TreeGrafter"/>
</dbReference>
<dbReference type="Proteomes" id="UP000242180">
    <property type="component" value="Unassembled WGS sequence"/>
</dbReference>
<organism evidence="3 4">
    <name type="scientific">Syncephalastrum racemosum</name>
    <name type="common">Filamentous fungus</name>
    <dbReference type="NCBI Taxonomy" id="13706"/>
    <lineage>
        <taxon>Eukaryota</taxon>
        <taxon>Fungi</taxon>
        <taxon>Fungi incertae sedis</taxon>
        <taxon>Mucoromycota</taxon>
        <taxon>Mucoromycotina</taxon>
        <taxon>Mucoromycetes</taxon>
        <taxon>Mucorales</taxon>
        <taxon>Syncephalastraceae</taxon>
        <taxon>Syncephalastrum</taxon>
    </lineage>
</organism>
<reference evidence="3 4" key="1">
    <citation type="submission" date="2016-07" db="EMBL/GenBank/DDBJ databases">
        <title>Pervasive Adenine N6-methylation of Active Genes in Fungi.</title>
        <authorList>
            <consortium name="DOE Joint Genome Institute"/>
            <person name="Mondo S.J."/>
            <person name="Dannebaum R.O."/>
            <person name="Kuo R.C."/>
            <person name="Labutti K."/>
            <person name="Haridas S."/>
            <person name="Kuo A."/>
            <person name="Salamov A."/>
            <person name="Ahrendt S.R."/>
            <person name="Lipzen A."/>
            <person name="Sullivan W."/>
            <person name="Andreopoulos W.B."/>
            <person name="Clum A."/>
            <person name="Lindquist E."/>
            <person name="Daum C."/>
            <person name="Ramamoorthy G.K."/>
            <person name="Gryganskyi A."/>
            <person name="Culley D."/>
            <person name="Magnuson J.K."/>
            <person name="James T.Y."/>
            <person name="O'Malley M.A."/>
            <person name="Stajich J.E."/>
            <person name="Spatafora J.W."/>
            <person name="Visel A."/>
            <person name="Grigoriev I.V."/>
        </authorList>
    </citation>
    <scope>NUCLEOTIDE SEQUENCE [LARGE SCALE GENOMIC DNA]</scope>
    <source>
        <strain evidence="3 4">NRRL 2496</strain>
    </source>
</reference>
<accession>A0A1X2HRX6</accession>
<feature type="region of interest" description="Disordered" evidence="1">
    <location>
        <begin position="1"/>
        <end position="24"/>
    </location>
</feature>
<feature type="compositionally biased region" description="Polar residues" evidence="1">
    <location>
        <begin position="1"/>
        <end position="13"/>
    </location>
</feature>
<dbReference type="STRING" id="13706.A0A1X2HRX6"/>
<dbReference type="InterPro" id="IPR016024">
    <property type="entry name" value="ARM-type_fold"/>
</dbReference>
<evidence type="ECO:0000259" key="2">
    <source>
        <dbReference type="PROSITE" id="PS51363"/>
    </source>
</evidence>
<protein>
    <submittedName>
        <fullName evidence="3">Armadillo-type protein</fullName>
    </submittedName>
</protein>
<dbReference type="AlphaFoldDB" id="A0A1X2HRX6"/>
<dbReference type="OMA" id="ELIQCIW"/>
<dbReference type="InterPro" id="IPR057397">
    <property type="entry name" value="HEAT_5MP1_2"/>
</dbReference>
<dbReference type="Pfam" id="PF25504">
    <property type="entry name" value="HEAT_5MP1_2"/>
    <property type="match status" value="1"/>
</dbReference>
<feature type="domain" description="W2" evidence="2">
    <location>
        <begin position="255"/>
        <end position="423"/>
    </location>
</feature>
<name>A0A1X2HRX6_SYNRA</name>
<dbReference type="SUPFAM" id="SSF48371">
    <property type="entry name" value="ARM repeat"/>
    <property type="match status" value="1"/>
</dbReference>
<evidence type="ECO:0000256" key="1">
    <source>
        <dbReference type="SAM" id="MobiDB-lite"/>
    </source>
</evidence>
<comment type="caution">
    <text evidence="3">The sequence shown here is derived from an EMBL/GenBank/DDBJ whole genome shotgun (WGS) entry which is preliminary data.</text>
</comment>
<evidence type="ECO:0000313" key="4">
    <source>
        <dbReference type="Proteomes" id="UP000242180"/>
    </source>
</evidence>
<keyword evidence="4" id="KW-1185">Reference proteome</keyword>
<gene>
    <name evidence="3" type="ORF">BCR43DRAFT_519656</name>
</gene>
<dbReference type="SMART" id="SM00515">
    <property type="entry name" value="eIF5C"/>
    <property type="match status" value="1"/>
</dbReference>